<keyword evidence="5" id="KW-1185">Reference proteome</keyword>
<feature type="signal peptide" evidence="2">
    <location>
        <begin position="1"/>
        <end position="26"/>
    </location>
</feature>
<evidence type="ECO:0000313" key="5">
    <source>
        <dbReference type="Proteomes" id="UP000199400"/>
    </source>
</evidence>
<dbReference type="STRING" id="54.SAMN02745121_05564"/>
<name>A0A1I2DEQ3_9BACT</name>
<organism evidence="4 5">
    <name type="scientific">Nannocystis exedens</name>
    <dbReference type="NCBI Taxonomy" id="54"/>
    <lineage>
        <taxon>Bacteria</taxon>
        <taxon>Pseudomonadati</taxon>
        <taxon>Myxococcota</taxon>
        <taxon>Polyangia</taxon>
        <taxon>Nannocystales</taxon>
        <taxon>Nannocystaceae</taxon>
        <taxon>Nannocystis</taxon>
    </lineage>
</organism>
<dbReference type="PANTHER" id="PTHR46546:SF4">
    <property type="entry name" value="SHEWANELLA-LIKE PROTEIN PHOSPHATASE 1"/>
    <property type="match status" value="1"/>
</dbReference>
<dbReference type="Pfam" id="PF00149">
    <property type="entry name" value="Metallophos"/>
    <property type="match status" value="1"/>
</dbReference>
<evidence type="ECO:0000256" key="1">
    <source>
        <dbReference type="SAM" id="MobiDB-lite"/>
    </source>
</evidence>
<dbReference type="Gene3D" id="3.60.21.10">
    <property type="match status" value="1"/>
</dbReference>
<dbReference type="PROSITE" id="PS51257">
    <property type="entry name" value="PROKAR_LIPOPROTEIN"/>
    <property type="match status" value="1"/>
</dbReference>
<protein>
    <submittedName>
        <fullName evidence="4">Calcineurin-like phosphoesterase</fullName>
    </submittedName>
</protein>
<keyword evidence="2" id="KW-0732">Signal</keyword>
<feature type="compositionally biased region" description="Low complexity" evidence="1">
    <location>
        <begin position="41"/>
        <end position="82"/>
    </location>
</feature>
<dbReference type="SUPFAM" id="SSF56300">
    <property type="entry name" value="Metallo-dependent phosphatases"/>
    <property type="match status" value="1"/>
</dbReference>
<feature type="region of interest" description="Disordered" evidence="1">
    <location>
        <begin position="31"/>
        <end position="82"/>
    </location>
</feature>
<accession>A0A1I2DEQ3</accession>
<dbReference type="GO" id="GO:0016787">
    <property type="term" value="F:hydrolase activity"/>
    <property type="evidence" value="ECO:0007669"/>
    <property type="project" value="InterPro"/>
</dbReference>
<evidence type="ECO:0000259" key="3">
    <source>
        <dbReference type="Pfam" id="PF00149"/>
    </source>
</evidence>
<feature type="chain" id="PRO_5011446964" evidence="2">
    <location>
        <begin position="27"/>
        <end position="359"/>
    </location>
</feature>
<dbReference type="InterPro" id="IPR029052">
    <property type="entry name" value="Metallo-depent_PP-like"/>
</dbReference>
<proteinExistence type="predicted"/>
<dbReference type="PANTHER" id="PTHR46546">
    <property type="entry name" value="SHEWANELLA-LIKE PROTEIN PHOSPHATASE 1"/>
    <property type="match status" value="1"/>
</dbReference>
<dbReference type="EMBL" id="FOMX01000019">
    <property type="protein sequence ID" value="SFE79026.1"/>
    <property type="molecule type" value="Genomic_DNA"/>
</dbReference>
<dbReference type="AlphaFoldDB" id="A0A1I2DEQ3"/>
<dbReference type="Proteomes" id="UP000199400">
    <property type="component" value="Unassembled WGS sequence"/>
</dbReference>
<gene>
    <name evidence="4" type="ORF">SAMN02745121_05564</name>
</gene>
<sequence length="359" mass="38226">MREDPRRATRTALCGAILAFGTCSFAACDSARRPPGAQQVARPAASAEQAPVAPPAATAAPPAAAPTTATAAPPAAAPTTTRLPAPARLVALGDLHGDFEATRAALRLAGAIDPQDRWIGKELVVVQTGDQLDRGDGERKILELLERLQTEARAAGGALHVLNGNHELMNAAGDLRYVTAGGFLDFEHEPGVDLADPRAARVPEPMRGRWLAFAPGGPWARKLATRPVVLVIGETVFTHGGLLPQHVRRGLDTINDEVQRWLRGDGEISPEILQDDESPVWVRRYCLEPKPAECDVLRETLAAVPAKRLVVGHTVHKEGVFSACDGAVWCIDVGMAAYYGGHPEALEIVGDKVTVLREP</sequence>
<dbReference type="RefSeq" id="WP_100793228.1">
    <property type="nucleotide sequence ID" value="NZ_FOMX01000019.1"/>
</dbReference>
<evidence type="ECO:0000313" key="4">
    <source>
        <dbReference type="EMBL" id="SFE79026.1"/>
    </source>
</evidence>
<dbReference type="InterPro" id="IPR004843">
    <property type="entry name" value="Calcineurin-like_PHP"/>
</dbReference>
<reference evidence="5" key="1">
    <citation type="submission" date="2016-10" db="EMBL/GenBank/DDBJ databases">
        <authorList>
            <person name="Varghese N."/>
            <person name="Submissions S."/>
        </authorList>
    </citation>
    <scope>NUCLEOTIDE SEQUENCE [LARGE SCALE GENOMIC DNA]</scope>
    <source>
        <strain evidence="5">ATCC 25963</strain>
    </source>
</reference>
<evidence type="ECO:0000256" key="2">
    <source>
        <dbReference type="SAM" id="SignalP"/>
    </source>
</evidence>
<feature type="domain" description="Calcineurin-like phosphoesterase" evidence="3">
    <location>
        <begin position="88"/>
        <end position="315"/>
    </location>
</feature>